<feature type="compositionally biased region" description="Low complexity" evidence="1">
    <location>
        <begin position="46"/>
        <end position="63"/>
    </location>
</feature>
<dbReference type="GO" id="GO:0006398">
    <property type="term" value="P:mRNA 3'-end processing by stem-loop binding and cleavage"/>
    <property type="evidence" value="ECO:0007669"/>
    <property type="project" value="TreeGrafter"/>
</dbReference>
<dbReference type="Gene3D" id="2.30.30.100">
    <property type="match status" value="1"/>
</dbReference>
<dbReference type="SMART" id="SM00651">
    <property type="entry name" value="Sm"/>
    <property type="match status" value="1"/>
</dbReference>
<comment type="caution">
    <text evidence="3">The sequence shown here is derived from an EMBL/GenBank/DDBJ whole genome shotgun (WGS) entry which is preliminary data.</text>
</comment>
<feature type="domain" description="Sm" evidence="2">
    <location>
        <begin position="148"/>
        <end position="254"/>
    </location>
</feature>
<dbReference type="PANTHER" id="PTHR21415">
    <property type="entry name" value="U7 SNRNA-ASSOCIATED SM-LIKE PROTEIN LSM11"/>
    <property type="match status" value="1"/>
</dbReference>
<dbReference type="SUPFAM" id="SSF50182">
    <property type="entry name" value="Sm-like ribonucleoproteins"/>
    <property type="match status" value="1"/>
</dbReference>
<organism evidence="3 4">
    <name type="scientific">Naegleria lovaniensis</name>
    <name type="common">Amoeba</name>
    <dbReference type="NCBI Taxonomy" id="51637"/>
    <lineage>
        <taxon>Eukaryota</taxon>
        <taxon>Discoba</taxon>
        <taxon>Heterolobosea</taxon>
        <taxon>Tetramitia</taxon>
        <taxon>Eutetramitia</taxon>
        <taxon>Vahlkampfiidae</taxon>
        <taxon>Naegleria</taxon>
    </lineage>
</organism>
<evidence type="ECO:0000313" key="4">
    <source>
        <dbReference type="Proteomes" id="UP000816034"/>
    </source>
</evidence>
<evidence type="ECO:0000256" key="1">
    <source>
        <dbReference type="SAM" id="MobiDB-lite"/>
    </source>
</evidence>
<dbReference type="EMBL" id="PYSW02000037">
    <property type="protein sequence ID" value="KAG2377565.1"/>
    <property type="molecule type" value="Genomic_DNA"/>
</dbReference>
<dbReference type="GO" id="GO:0071209">
    <property type="term" value="F:U7 snRNA binding"/>
    <property type="evidence" value="ECO:0007669"/>
    <property type="project" value="InterPro"/>
</dbReference>
<evidence type="ECO:0000259" key="2">
    <source>
        <dbReference type="SMART" id="SM00651"/>
    </source>
</evidence>
<sequence>MNIFLSSDFDPLQILNDSSIQPPITNVKPYKTFSALKLNQLLARPTNQKSNQTNSSTRSTSDNNKSEPQPSGSNDFGQDKTSNSEIEFTLKTTNNTSMNESIATSQPVSNSIMERKPRLDELPPLQPNETYEYFLERKYSQKDHPYQLLYDCFVNKSRVMVRVRMGRHHDQHYSTLFGTLSGFDKFFNLILLNVDEEYYQVETIYKKQKTLDKEKGITNRKPRNRKRAVRTYIPKQRSFPLLFVKGCHVILISRANAIVNDERFTLH</sequence>
<dbReference type="GeneID" id="68101535"/>
<dbReference type="RefSeq" id="XP_044544827.1">
    <property type="nucleotide sequence ID" value="XM_044699229.1"/>
</dbReference>
<dbReference type="Pfam" id="PF01423">
    <property type="entry name" value="LSM"/>
    <property type="match status" value="1"/>
</dbReference>
<evidence type="ECO:0000313" key="3">
    <source>
        <dbReference type="EMBL" id="KAG2377565.1"/>
    </source>
</evidence>
<feature type="compositionally biased region" description="Polar residues" evidence="1">
    <location>
        <begin position="67"/>
        <end position="112"/>
    </location>
</feature>
<accession>A0AA88GI85</accession>
<gene>
    <name evidence="3" type="ORF">C9374_009081</name>
</gene>
<dbReference type="InterPro" id="IPR039267">
    <property type="entry name" value="Lsm11"/>
</dbReference>
<protein>
    <recommendedName>
        <fullName evidence="2">Sm domain-containing protein</fullName>
    </recommendedName>
</protein>
<feature type="region of interest" description="Disordered" evidence="1">
    <location>
        <begin position="43"/>
        <end position="125"/>
    </location>
</feature>
<reference evidence="3 4" key="1">
    <citation type="journal article" date="2018" name="BMC Genomics">
        <title>The genome of Naegleria lovaniensis, the basis for a comparative approach to unravel pathogenicity factors of the human pathogenic amoeba N. fowleri.</title>
        <authorList>
            <person name="Liechti N."/>
            <person name="Schurch N."/>
            <person name="Bruggmann R."/>
            <person name="Wittwer M."/>
        </authorList>
    </citation>
    <scope>NUCLEOTIDE SEQUENCE [LARGE SCALE GENOMIC DNA]</scope>
    <source>
        <strain evidence="3 4">ATCC 30569</strain>
    </source>
</reference>
<dbReference type="InterPro" id="IPR001163">
    <property type="entry name" value="Sm_dom_euk/arc"/>
</dbReference>
<dbReference type="Proteomes" id="UP000816034">
    <property type="component" value="Unassembled WGS sequence"/>
</dbReference>
<name>A0AA88GI85_NAELO</name>
<dbReference type="GO" id="GO:0005683">
    <property type="term" value="C:U7 snRNP"/>
    <property type="evidence" value="ECO:0007669"/>
    <property type="project" value="TreeGrafter"/>
</dbReference>
<dbReference type="AlphaFoldDB" id="A0AA88GI85"/>
<proteinExistence type="predicted"/>
<dbReference type="PANTHER" id="PTHR21415:SF1">
    <property type="entry name" value="U7 SNRNA-ASSOCIATED SM-LIKE PROTEIN LSM11"/>
    <property type="match status" value="1"/>
</dbReference>
<keyword evidence="4" id="KW-1185">Reference proteome</keyword>
<dbReference type="InterPro" id="IPR010920">
    <property type="entry name" value="LSM_dom_sf"/>
</dbReference>